<dbReference type="PANTHER" id="PTHR19303">
    <property type="entry name" value="TRANSPOSON"/>
    <property type="match status" value="1"/>
</dbReference>
<dbReference type="PANTHER" id="PTHR19303:SF26">
    <property type="entry name" value="TIGGER TRANSPOSABLE ELEMENT-DERIVED PROTEIN 1"/>
    <property type="match status" value="1"/>
</dbReference>
<comment type="caution">
    <text evidence="6">The sequence shown here is derived from an EMBL/GenBank/DDBJ whole genome shotgun (WGS) entry which is preliminary data.</text>
</comment>
<name>A0A2A4JVK0_HELVI</name>
<dbReference type="GO" id="GO:0003677">
    <property type="term" value="F:DNA binding"/>
    <property type="evidence" value="ECO:0007669"/>
    <property type="project" value="UniProtKB-KW"/>
</dbReference>
<evidence type="ECO:0000256" key="2">
    <source>
        <dbReference type="ARBA" id="ARBA00010881"/>
    </source>
</evidence>
<feature type="domain" description="HTH CENPB-type" evidence="5">
    <location>
        <begin position="70"/>
        <end position="152"/>
    </location>
</feature>
<dbReference type="InterPro" id="IPR007889">
    <property type="entry name" value="HTH_Psq"/>
</dbReference>
<reference evidence="6" key="1">
    <citation type="submission" date="2017-09" db="EMBL/GenBank/DDBJ databases">
        <title>Contemporary evolution of a Lepidopteran species, Heliothis virescens, in response to modern agricultural practices.</title>
        <authorList>
            <person name="Fritz M.L."/>
            <person name="Deyonke A.M."/>
            <person name="Papanicolaou A."/>
            <person name="Micinski S."/>
            <person name="Westbrook J."/>
            <person name="Gould F."/>
        </authorList>
    </citation>
    <scope>NUCLEOTIDE SEQUENCE [LARGE SCALE GENOMIC DNA]</scope>
    <source>
        <strain evidence="6">HvINT-</strain>
        <tissue evidence="6">Whole body</tissue>
    </source>
</reference>
<dbReference type="GO" id="GO:0005634">
    <property type="term" value="C:nucleus"/>
    <property type="evidence" value="ECO:0007669"/>
    <property type="project" value="UniProtKB-SubCell"/>
</dbReference>
<dbReference type="InterPro" id="IPR006600">
    <property type="entry name" value="HTH_CenpB_DNA-bd_dom"/>
</dbReference>
<evidence type="ECO:0000256" key="1">
    <source>
        <dbReference type="ARBA" id="ARBA00004123"/>
    </source>
</evidence>
<dbReference type="InterPro" id="IPR004875">
    <property type="entry name" value="DDE_SF_endonuclease_dom"/>
</dbReference>
<dbReference type="Pfam" id="PF03221">
    <property type="entry name" value="HTH_Tnp_Tc5"/>
    <property type="match status" value="1"/>
</dbReference>
<gene>
    <name evidence="6" type="ORF">B5V51_10937</name>
</gene>
<dbReference type="AlphaFoldDB" id="A0A2A4JVK0"/>
<dbReference type="InterPro" id="IPR009057">
    <property type="entry name" value="Homeodomain-like_sf"/>
</dbReference>
<proteinExistence type="inferred from homology"/>
<keyword evidence="4" id="KW-0539">Nucleus</keyword>
<dbReference type="EMBL" id="NWSH01000537">
    <property type="protein sequence ID" value="PCG75806.1"/>
    <property type="molecule type" value="Genomic_DNA"/>
</dbReference>
<dbReference type="STRING" id="7102.A0A2A4JVK0"/>
<dbReference type="InterPro" id="IPR036388">
    <property type="entry name" value="WH-like_DNA-bd_sf"/>
</dbReference>
<dbReference type="SMART" id="SM00674">
    <property type="entry name" value="CENPB"/>
    <property type="match status" value="1"/>
</dbReference>
<comment type="subcellular location">
    <subcellularLocation>
        <location evidence="1">Nucleus</location>
    </subcellularLocation>
</comment>
<dbReference type="Pfam" id="PF03184">
    <property type="entry name" value="DDE_1"/>
    <property type="match status" value="1"/>
</dbReference>
<keyword evidence="3" id="KW-0238">DNA-binding</keyword>
<dbReference type="Pfam" id="PF04218">
    <property type="entry name" value="CENP-B_N"/>
    <property type="match status" value="1"/>
</dbReference>
<dbReference type="Gene3D" id="1.10.10.10">
    <property type="entry name" value="Winged helix-like DNA-binding domain superfamily/Winged helix DNA-binding domain"/>
    <property type="match status" value="1"/>
</dbReference>
<evidence type="ECO:0000259" key="5">
    <source>
        <dbReference type="PROSITE" id="PS51253"/>
    </source>
</evidence>
<evidence type="ECO:0000256" key="4">
    <source>
        <dbReference type="ARBA" id="ARBA00023242"/>
    </source>
</evidence>
<organism evidence="6">
    <name type="scientific">Heliothis virescens</name>
    <name type="common">Tobacco budworm moth</name>
    <dbReference type="NCBI Taxonomy" id="7102"/>
    <lineage>
        <taxon>Eukaryota</taxon>
        <taxon>Metazoa</taxon>
        <taxon>Ecdysozoa</taxon>
        <taxon>Arthropoda</taxon>
        <taxon>Hexapoda</taxon>
        <taxon>Insecta</taxon>
        <taxon>Pterygota</taxon>
        <taxon>Neoptera</taxon>
        <taxon>Endopterygota</taxon>
        <taxon>Lepidoptera</taxon>
        <taxon>Glossata</taxon>
        <taxon>Ditrysia</taxon>
        <taxon>Noctuoidea</taxon>
        <taxon>Noctuidae</taxon>
        <taxon>Heliothinae</taxon>
        <taxon>Heliothis</taxon>
    </lineage>
</organism>
<dbReference type="Gene3D" id="1.10.10.60">
    <property type="entry name" value="Homeodomain-like"/>
    <property type="match status" value="1"/>
</dbReference>
<dbReference type="SUPFAM" id="SSF46689">
    <property type="entry name" value="Homeodomain-like"/>
    <property type="match status" value="2"/>
</dbReference>
<sequence>MSTKKNEKRVSMRKKSVLPLKVKIEMLDRLRLGESFASISRSFDVNESTVRSIKKSEDRIRSSVASTSLSAKVVRDPAIEKMEVALSLWIEDRNQKRVPLSGPMIREKAKRLYAHFKEPGASSGGECTDRGFQASEGWFNKFKMRQSLHNIKIVGEAAYADTAAAERYPEEFANLVADGGYTPEQIFNADETGLFWKRMPNKIFISKSEKSAPGFKAAKDRVTLLLCSNASGDCVIKPLMLYRCLNPRALQNQNKDNLPVFWRADKKAWVTSAVFCDWFRNCFVPEVETYLKSKNLDFKAVLVLDNAPGHPRELGTMHPNIKVTFLPPNTTALLQPMDQGIIQAFKLYYIRRTFKFILDNMECNPDMSVMECWKKFDIAKCIINIKESLQELKPHTLKSCWKKLWPVLMAGNEEESLQIQSLAANIAEIASEIGRDGFEQIESSDVQELLASQDEDLTETDLEEMINSQPMEEEEALTSTGNVTFNMKNLSEGLRMANELCDFFMKIDPSMERSLIFKRKIANATAEYQSELKELLKTAKQEKNTKFFKPLPKP</sequence>
<dbReference type="InterPro" id="IPR050863">
    <property type="entry name" value="CenT-Element_Derived"/>
</dbReference>
<protein>
    <recommendedName>
        <fullName evidence="5">HTH CENPB-type domain-containing protein</fullName>
    </recommendedName>
</protein>
<evidence type="ECO:0000256" key="3">
    <source>
        <dbReference type="ARBA" id="ARBA00023125"/>
    </source>
</evidence>
<evidence type="ECO:0000313" key="6">
    <source>
        <dbReference type="EMBL" id="PCG75806.1"/>
    </source>
</evidence>
<dbReference type="PROSITE" id="PS51253">
    <property type="entry name" value="HTH_CENPB"/>
    <property type="match status" value="1"/>
</dbReference>
<accession>A0A2A4JVK0</accession>
<comment type="similarity">
    <text evidence="2">Belongs to the tigger transposable element derived protein family.</text>
</comment>